<dbReference type="RefSeq" id="XP_023675279.1">
    <property type="nucleotide sequence ID" value="XM_023819511.2"/>
</dbReference>
<evidence type="ECO:0000256" key="7">
    <source>
        <dbReference type="PROSITE-ProRule" id="PRU00581"/>
    </source>
</evidence>
<dbReference type="Ensembl" id="ENSPKIT00000001977.1">
    <property type="protein sequence ID" value="ENSPKIP00000021342.1"/>
    <property type="gene ID" value="ENSPKIG00000005798.1"/>
</dbReference>
<dbReference type="PROSITE" id="PS51225">
    <property type="entry name" value="MARVEL"/>
    <property type="match status" value="1"/>
</dbReference>
<dbReference type="PANTHER" id="PTHR17068:SF3">
    <property type="entry name" value="MYELOID-ASSOCIATED DIFFERENTIATION MARKER"/>
    <property type="match status" value="1"/>
</dbReference>
<dbReference type="GO" id="GO:0016020">
    <property type="term" value="C:membrane"/>
    <property type="evidence" value="ECO:0007669"/>
    <property type="project" value="UniProtKB-SubCell"/>
</dbReference>
<organism evidence="10 11">
    <name type="scientific">Paramormyrops kingsleyae</name>
    <dbReference type="NCBI Taxonomy" id="1676925"/>
    <lineage>
        <taxon>Eukaryota</taxon>
        <taxon>Metazoa</taxon>
        <taxon>Chordata</taxon>
        <taxon>Craniata</taxon>
        <taxon>Vertebrata</taxon>
        <taxon>Euteleostomi</taxon>
        <taxon>Actinopterygii</taxon>
        <taxon>Neopterygii</taxon>
        <taxon>Teleostei</taxon>
        <taxon>Osteoglossocephala</taxon>
        <taxon>Osteoglossomorpha</taxon>
        <taxon>Osteoglossiformes</taxon>
        <taxon>Mormyridae</taxon>
        <taxon>Paramormyrops</taxon>
    </lineage>
</organism>
<dbReference type="Proteomes" id="UP000261540">
    <property type="component" value="Unplaced"/>
</dbReference>
<feature type="transmembrane region" description="Helical" evidence="8">
    <location>
        <begin position="180"/>
        <end position="206"/>
    </location>
</feature>
<reference evidence="10" key="2">
    <citation type="submission" date="2025-09" db="UniProtKB">
        <authorList>
            <consortium name="Ensembl"/>
        </authorList>
    </citation>
    <scope>IDENTIFICATION</scope>
</reference>
<sequence>MPVILGEVRVLTKPLSGVRILELLFDCLAFSLAASLEPRSSFKNFCMFSWCFFFTLTFLILLVDFVQFQSIIPLSWKNLPITVASLGALMCIGSSAGFPLFMQEDRMEPKAIGATVCSCLAFMAYVSEVHLIRLQSSEQKGYMASMPGLLKVFQVFSGCAMIFLFSSQCQMPDFAKETSWLFWFSAANKLLCFLMSLGTMLVVLGDCVSHCPLPFDRLLVSFCSLAVLLYIIVAVECITKILVMPAESVELTDPTRALPFIETITACLTLLAYTVDLAFSVKLLCDRA</sequence>
<keyword evidence="11" id="KW-1185">Reference proteome</keyword>
<feature type="transmembrane region" description="Helical" evidence="8">
    <location>
        <begin position="110"/>
        <end position="127"/>
    </location>
</feature>
<evidence type="ECO:0000256" key="5">
    <source>
        <dbReference type="ARBA" id="ARBA00023136"/>
    </source>
</evidence>
<evidence type="ECO:0000256" key="3">
    <source>
        <dbReference type="ARBA" id="ARBA00022737"/>
    </source>
</evidence>
<dbReference type="GeneTree" id="ENSGT00950000182933"/>
<dbReference type="GeneID" id="111847905"/>
<keyword evidence="4 8" id="KW-1133">Transmembrane helix</keyword>
<dbReference type="KEGG" id="pki:111847905"/>
<dbReference type="PANTHER" id="PTHR17068">
    <property type="entry name" value="MYELOID-ASSOCIATED DIFFERENTIATION MARKER MYADM FAMILY MEMBER"/>
    <property type="match status" value="1"/>
</dbReference>
<feature type="transmembrane region" description="Helical" evidence="8">
    <location>
        <begin position="218"/>
        <end position="243"/>
    </location>
</feature>
<name>A0A3B3RS05_9TELE</name>
<dbReference type="AlphaFoldDB" id="A0A3B3RS05"/>
<protein>
    <submittedName>
        <fullName evidence="10">Myeloid-associated differentiation marker-like</fullName>
    </submittedName>
</protein>
<feature type="transmembrane region" description="Helical" evidence="8">
    <location>
        <begin position="263"/>
        <end position="285"/>
    </location>
</feature>
<comment type="subcellular location">
    <subcellularLocation>
        <location evidence="1">Membrane</location>
        <topology evidence="1">Multi-pass membrane protein</topology>
    </subcellularLocation>
</comment>
<evidence type="ECO:0000259" key="9">
    <source>
        <dbReference type="PROSITE" id="PS51225"/>
    </source>
</evidence>
<dbReference type="Pfam" id="PF01284">
    <property type="entry name" value="MARVEL"/>
    <property type="match status" value="1"/>
</dbReference>
<feature type="transmembrane region" description="Helical" evidence="8">
    <location>
        <begin position="47"/>
        <end position="66"/>
    </location>
</feature>
<keyword evidence="3" id="KW-0677">Repeat</keyword>
<dbReference type="InterPro" id="IPR008253">
    <property type="entry name" value="Marvel"/>
</dbReference>
<comment type="similarity">
    <text evidence="6">Belongs to the MAL family.</text>
</comment>
<evidence type="ECO:0000256" key="4">
    <source>
        <dbReference type="ARBA" id="ARBA00022989"/>
    </source>
</evidence>
<evidence type="ECO:0000256" key="1">
    <source>
        <dbReference type="ARBA" id="ARBA00004141"/>
    </source>
</evidence>
<proteinExistence type="inferred from homology"/>
<reference evidence="10" key="1">
    <citation type="submission" date="2025-08" db="UniProtKB">
        <authorList>
            <consortium name="Ensembl"/>
        </authorList>
    </citation>
    <scope>IDENTIFICATION</scope>
</reference>
<feature type="transmembrane region" description="Helical" evidence="8">
    <location>
        <begin position="78"/>
        <end position="98"/>
    </location>
</feature>
<accession>A0A3B3RS05</accession>
<dbReference type="OrthoDB" id="9948609at2759"/>
<keyword evidence="2 7" id="KW-0812">Transmembrane</keyword>
<dbReference type="InterPro" id="IPR047123">
    <property type="entry name" value="MYADM-like"/>
</dbReference>
<feature type="domain" description="MARVEL" evidence="9">
    <location>
        <begin position="10"/>
        <end position="137"/>
    </location>
</feature>
<evidence type="ECO:0000256" key="8">
    <source>
        <dbReference type="SAM" id="Phobius"/>
    </source>
</evidence>
<feature type="transmembrane region" description="Helical" evidence="8">
    <location>
        <begin position="148"/>
        <end position="168"/>
    </location>
</feature>
<keyword evidence="5 7" id="KW-0472">Membrane</keyword>
<evidence type="ECO:0000313" key="10">
    <source>
        <dbReference type="Ensembl" id="ENSPKIP00000021342.1"/>
    </source>
</evidence>
<evidence type="ECO:0000256" key="6">
    <source>
        <dbReference type="ARBA" id="ARBA00034721"/>
    </source>
</evidence>
<evidence type="ECO:0000313" key="11">
    <source>
        <dbReference type="Proteomes" id="UP000261540"/>
    </source>
</evidence>
<evidence type="ECO:0000256" key="2">
    <source>
        <dbReference type="ARBA" id="ARBA00022692"/>
    </source>
</evidence>